<dbReference type="OrthoDB" id="9800498at2"/>
<gene>
    <name evidence="8" type="primary">mrpE</name>
    <name evidence="8" type="ORF">Mal52_31950</name>
</gene>
<name>A0A517ZQE3_9PLAN</name>
<dbReference type="PANTHER" id="PTHR34584">
    <property type="entry name" value="NA(+)/H(+) ANTIPORTER SUBUNIT E1"/>
    <property type="match status" value="1"/>
</dbReference>
<evidence type="ECO:0000256" key="7">
    <source>
        <dbReference type="SAM" id="Phobius"/>
    </source>
</evidence>
<dbReference type="PIRSF" id="PIRSF019239">
    <property type="entry name" value="MrpE"/>
    <property type="match status" value="1"/>
</dbReference>
<dbReference type="RefSeq" id="WP_145377018.1">
    <property type="nucleotide sequence ID" value="NZ_CP036270.1"/>
</dbReference>
<evidence type="ECO:0000256" key="3">
    <source>
        <dbReference type="ARBA" id="ARBA00022475"/>
    </source>
</evidence>
<dbReference type="Pfam" id="PF01899">
    <property type="entry name" value="MNHE"/>
    <property type="match status" value="1"/>
</dbReference>
<feature type="transmembrane region" description="Helical" evidence="7">
    <location>
        <begin position="12"/>
        <end position="39"/>
    </location>
</feature>
<evidence type="ECO:0000256" key="4">
    <source>
        <dbReference type="ARBA" id="ARBA00022692"/>
    </source>
</evidence>
<keyword evidence="9" id="KW-1185">Reference proteome</keyword>
<keyword evidence="6 7" id="KW-0472">Membrane</keyword>
<dbReference type="GO" id="GO:0008324">
    <property type="term" value="F:monoatomic cation transmembrane transporter activity"/>
    <property type="evidence" value="ECO:0007669"/>
    <property type="project" value="InterPro"/>
</dbReference>
<keyword evidence="3" id="KW-1003">Cell membrane</keyword>
<dbReference type="InterPro" id="IPR002758">
    <property type="entry name" value="Cation_antiport_E"/>
</dbReference>
<evidence type="ECO:0000313" key="8">
    <source>
        <dbReference type="EMBL" id="QDU44709.1"/>
    </source>
</evidence>
<evidence type="ECO:0000313" key="9">
    <source>
        <dbReference type="Proteomes" id="UP000319383"/>
    </source>
</evidence>
<reference evidence="8 9" key="1">
    <citation type="submission" date="2019-02" db="EMBL/GenBank/DDBJ databases">
        <title>Deep-cultivation of Planctomycetes and their phenomic and genomic characterization uncovers novel biology.</title>
        <authorList>
            <person name="Wiegand S."/>
            <person name="Jogler M."/>
            <person name="Boedeker C."/>
            <person name="Pinto D."/>
            <person name="Vollmers J."/>
            <person name="Rivas-Marin E."/>
            <person name="Kohn T."/>
            <person name="Peeters S.H."/>
            <person name="Heuer A."/>
            <person name="Rast P."/>
            <person name="Oberbeckmann S."/>
            <person name="Bunk B."/>
            <person name="Jeske O."/>
            <person name="Meyerdierks A."/>
            <person name="Storesund J.E."/>
            <person name="Kallscheuer N."/>
            <person name="Luecker S."/>
            <person name="Lage O.M."/>
            <person name="Pohl T."/>
            <person name="Merkel B.J."/>
            <person name="Hornburger P."/>
            <person name="Mueller R.-W."/>
            <person name="Bruemmer F."/>
            <person name="Labrenz M."/>
            <person name="Spormann A.M."/>
            <person name="Op den Camp H."/>
            <person name="Overmann J."/>
            <person name="Amann R."/>
            <person name="Jetten M.S.M."/>
            <person name="Mascher T."/>
            <person name="Medema M.H."/>
            <person name="Devos D.P."/>
            <person name="Kaster A.-K."/>
            <person name="Ovreas L."/>
            <person name="Rohde M."/>
            <person name="Galperin M.Y."/>
            <person name="Jogler C."/>
        </authorList>
    </citation>
    <scope>NUCLEOTIDE SEQUENCE [LARGE SCALE GENOMIC DNA]</scope>
    <source>
        <strain evidence="8 9">Mal52</strain>
    </source>
</reference>
<dbReference type="Proteomes" id="UP000319383">
    <property type="component" value="Chromosome"/>
</dbReference>
<comment type="subcellular location">
    <subcellularLocation>
        <location evidence="1">Cell membrane</location>
        <topology evidence="1">Multi-pass membrane protein</topology>
    </subcellularLocation>
</comment>
<comment type="similarity">
    <text evidence="2">Belongs to the CPA3 antiporters (TC 2.A.63) subunit E family.</text>
</comment>
<accession>A0A517ZQE3</accession>
<evidence type="ECO:0000256" key="5">
    <source>
        <dbReference type="ARBA" id="ARBA00022989"/>
    </source>
</evidence>
<dbReference type="KEGG" id="sdyn:Mal52_31950"/>
<protein>
    <submittedName>
        <fullName evidence="8">Na(+)/H(+) antiporter subunit E</fullName>
    </submittedName>
</protein>
<dbReference type="EMBL" id="CP036276">
    <property type="protein sequence ID" value="QDU44709.1"/>
    <property type="molecule type" value="Genomic_DNA"/>
</dbReference>
<proteinExistence type="inferred from homology"/>
<keyword evidence="4 7" id="KW-0812">Transmembrane</keyword>
<keyword evidence="5 7" id="KW-1133">Transmembrane helix</keyword>
<evidence type="ECO:0000256" key="6">
    <source>
        <dbReference type="ARBA" id="ARBA00023136"/>
    </source>
</evidence>
<feature type="transmembrane region" description="Helical" evidence="7">
    <location>
        <begin position="59"/>
        <end position="76"/>
    </location>
</feature>
<dbReference type="GO" id="GO:0005886">
    <property type="term" value="C:plasma membrane"/>
    <property type="evidence" value="ECO:0007669"/>
    <property type="project" value="UniProtKB-SubCell"/>
</dbReference>
<evidence type="ECO:0000256" key="2">
    <source>
        <dbReference type="ARBA" id="ARBA00006228"/>
    </source>
</evidence>
<dbReference type="AlphaFoldDB" id="A0A517ZQE3"/>
<dbReference type="PANTHER" id="PTHR34584:SF1">
    <property type="entry name" value="NA(+)_H(+) ANTIPORTER SUBUNIT E1"/>
    <property type="match status" value="1"/>
</dbReference>
<organism evidence="8 9">
    <name type="scientific">Symmachiella dynata</name>
    <dbReference type="NCBI Taxonomy" id="2527995"/>
    <lineage>
        <taxon>Bacteria</taxon>
        <taxon>Pseudomonadati</taxon>
        <taxon>Planctomycetota</taxon>
        <taxon>Planctomycetia</taxon>
        <taxon>Planctomycetales</taxon>
        <taxon>Planctomycetaceae</taxon>
        <taxon>Symmachiella</taxon>
    </lineage>
</organism>
<evidence type="ECO:0000256" key="1">
    <source>
        <dbReference type="ARBA" id="ARBA00004651"/>
    </source>
</evidence>
<sequence length="157" mass="17953">MNYFFFNIFLALVWGLANGQISLSSLVVGFALGYGILWFSQPIMGPSRYFQRLPVGLRFFGYFLWQLLLSNLRVAYDVITPRLYMRPGIVAVPLDAKTDLEITLLANLITLTPGTLSLDVSKDRRTLYVHAMFVDSPDNVRDSIKNGFERRLLELIR</sequence>